<dbReference type="Proteomes" id="UP000574390">
    <property type="component" value="Unassembled WGS sequence"/>
</dbReference>
<evidence type="ECO:0000256" key="1">
    <source>
        <dbReference type="SAM" id="MobiDB-lite"/>
    </source>
</evidence>
<protein>
    <submittedName>
        <fullName evidence="2">Uncharacterized protein</fullName>
    </submittedName>
</protein>
<organism evidence="2 3">
    <name type="scientific">Perkinsus olseni</name>
    <name type="common">Perkinsus atlanticus</name>
    <dbReference type="NCBI Taxonomy" id="32597"/>
    <lineage>
        <taxon>Eukaryota</taxon>
        <taxon>Sar</taxon>
        <taxon>Alveolata</taxon>
        <taxon>Perkinsozoa</taxon>
        <taxon>Perkinsea</taxon>
        <taxon>Perkinsida</taxon>
        <taxon>Perkinsidae</taxon>
        <taxon>Perkinsus</taxon>
    </lineage>
</organism>
<name>A0A7J6SKZ9_PEROL</name>
<comment type="caution">
    <text evidence="2">The sequence shown here is derived from an EMBL/GenBank/DDBJ whole genome shotgun (WGS) entry which is preliminary data.</text>
</comment>
<proteinExistence type="predicted"/>
<feature type="compositionally biased region" description="Polar residues" evidence="1">
    <location>
        <begin position="38"/>
        <end position="47"/>
    </location>
</feature>
<evidence type="ECO:0000313" key="2">
    <source>
        <dbReference type="EMBL" id="KAF4733618.1"/>
    </source>
</evidence>
<dbReference type="AlphaFoldDB" id="A0A7J6SKZ9"/>
<reference evidence="2 3" key="1">
    <citation type="submission" date="2020-04" db="EMBL/GenBank/DDBJ databases">
        <title>Perkinsus olseni comparative genomics.</title>
        <authorList>
            <person name="Bogema D.R."/>
        </authorList>
    </citation>
    <scope>NUCLEOTIDE SEQUENCE [LARGE SCALE GENOMIC DNA]</scope>
    <source>
        <strain evidence="2">ATCC PRA-205</strain>
    </source>
</reference>
<accession>A0A7J6SKZ9</accession>
<evidence type="ECO:0000313" key="3">
    <source>
        <dbReference type="Proteomes" id="UP000574390"/>
    </source>
</evidence>
<gene>
    <name evidence="2" type="ORF">FOZ62_000458</name>
</gene>
<feature type="region of interest" description="Disordered" evidence="1">
    <location>
        <begin position="1"/>
        <end position="54"/>
    </location>
</feature>
<sequence length="121" mass="13143">MESSKKKPKEAVKKPTAPQQPPVVASASQAAEAGYPSSICTESTAPSASEGHDVRQYSGVVTAAIDYDHDEDGVARMKRGDRFHCRKETKNLFLGHKEGSKELLWLPKFVVTGDLRMVKGG</sequence>
<dbReference type="EMBL" id="JABANM010013874">
    <property type="protein sequence ID" value="KAF4733618.1"/>
    <property type="molecule type" value="Genomic_DNA"/>
</dbReference>